<accession>A0A976B110</accession>
<dbReference type="Proteomes" id="UP000256952">
    <property type="component" value="Chromosome CBM2613_b"/>
</dbReference>
<proteinExistence type="predicted"/>
<dbReference type="AlphaFoldDB" id="A0A976B110"/>
<organism evidence="1 2">
    <name type="scientific">Cupriavidus taiwanensis</name>
    <dbReference type="NCBI Taxonomy" id="164546"/>
    <lineage>
        <taxon>Bacteria</taxon>
        <taxon>Pseudomonadati</taxon>
        <taxon>Pseudomonadota</taxon>
        <taxon>Betaproteobacteria</taxon>
        <taxon>Burkholderiales</taxon>
        <taxon>Burkholderiaceae</taxon>
        <taxon>Cupriavidus</taxon>
    </lineage>
</organism>
<comment type="caution">
    <text evidence="1">The sequence shown here is derived from an EMBL/GenBank/DDBJ whole genome shotgun (WGS) entry which is preliminary data.</text>
</comment>
<name>A0A976B110_9BURK</name>
<evidence type="ECO:0000313" key="2">
    <source>
        <dbReference type="Proteomes" id="UP000256952"/>
    </source>
</evidence>
<gene>
    <name evidence="1" type="ORF">CBM2613_B150049</name>
</gene>
<reference evidence="1 2" key="1">
    <citation type="submission" date="2018-01" db="EMBL/GenBank/DDBJ databases">
        <authorList>
            <person name="Clerissi C."/>
        </authorList>
    </citation>
    <scope>NUCLEOTIDE SEQUENCE [LARGE SCALE GENOMIC DNA]</scope>
    <source>
        <strain evidence="1">Cupriavidus taiwanensis STM 8556</strain>
    </source>
</reference>
<evidence type="ECO:0000313" key="1">
    <source>
        <dbReference type="EMBL" id="SOZ70066.1"/>
    </source>
</evidence>
<dbReference type="EMBL" id="OFTH01000040">
    <property type="protein sequence ID" value="SOZ70066.1"/>
    <property type="molecule type" value="Genomic_DNA"/>
</dbReference>
<protein>
    <submittedName>
        <fullName evidence="1">Uncharacterized protein</fullName>
    </submittedName>
</protein>
<sequence length="105" mass="11767">MRPSRRARPPFPITAFSLPVRNSERLGASLRAVHHRHRACQARVDSPTFHIDTDTAGHPCLHLGTFPNRSFSRFFNGAIPGMLADAVRWPIYHPPQGNCLISKDS</sequence>